<comment type="caution">
    <text evidence="1">The sequence shown here is derived from an EMBL/GenBank/DDBJ whole genome shotgun (WGS) entry which is preliminary data.</text>
</comment>
<sequence length="360" mass="39870">METIDKALFFPVGTSPYVYRPKPIDYNATICTSYACGMPRAFEAEFRRGMRALDVVKRDLIKSWSSFKLVISVMLKLYLLCNGCRGKDVEVIVGKFPSTRQSLLFPATMPDWVKKLARRYLDNPLMIALVGDQEEKLAEGIKLYAIPITASLKHGPGVYAISQGDDRANSFWKWVHDGLNTPGTKQMLAANGMQMCRLHYLVQLLVEHTRKVQFSLGQLAVLNVPTNFTTLVGSHSREAESKVVQQRVTLRLLTSWFDIPWEKLEAIKAMIIPPLGTLILVIGANGFVATANVARTVASSVTIAASFGAAEAEPFVFPTDIERVTPLALCLDNENFQFIKWEETMGGGGVRGGDHERGGV</sequence>
<dbReference type="AlphaFoldDB" id="A0AAD3XCV3"/>
<accession>A0AAD3XCV3</accession>
<name>A0AAD3XCV3_NEPGR</name>
<reference evidence="1" key="1">
    <citation type="submission" date="2023-05" db="EMBL/GenBank/DDBJ databases">
        <title>Nepenthes gracilis genome sequencing.</title>
        <authorList>
            <person name="Fukushima K."/>
        </authorList>
    </citation>
    <scope>NUCLEOTIDE SEQUENCE</scope>
    <source>
        <strain evidence="1">SING2019-196</strain>
    </source>
</reference>
<dbReference type="InterPro" id="IPR027417">
    <property type="entry name" value="P-loop_NTPase"/>
</dbReference>
<organism evidence="1 2">
    <name type="scientific">Nepenthes gracilis</name>
    <name type="common">Slender pitcher plant</name>
    <dbReference type="NCBI Taxonomy" id="150966"/>
    <lineage>
        <taxon>Eukaryota</taxon>
        <taxon>Viridiplantae</taxon>
        <taxon>Streptophyta</taxon>
        <taxon>Embryophyta</taxon>
        <taxon>Tracheophyta</taxon>
        <taxon>Spermatophyta</taxon>
        <taxon>Magnoliopsida</taxon>
        <taxon>eudicotyledons</taxon>
        <taxon>Gunneridae</taxon>
        <taxon>Pentapetalae</taxon>
        <taxon>Caryophyllales</taxon>
        <taxon>Nepenthaceae</taxon>
        <taxon>Nepenthes</taxon>
    </lineage>
</organism>
<keyword evidence="2" id="KW-1185">Reference proteome</keyword>
<dbReference type="Gene3D" id="3.40.50.300">
    <property type="entry name" value="P-loop containing nucleotide triphosphate hydrolases"/>
    <property type="match status" value="1"/>
</dbReference>
<evidence type="ECO:0000313" key="1">
    <source>
        <dbReference type="EMBL" id="GMH01212.1"/>
    </source>
</evidence>
<dbReference type="EMBL" id="BSYO01000002">
    <property type="protein sequence ID" value="GMH01212.1"/>
    <property type="molecule type" value="Genomic_DNA"/>
</dbReference>
<dbReference type="Proteomes" id="UP001279734">
    <property type="component" value="Unassembled WGS sequence"/>
</dbReference>
<gene>
    <name evidence="1" type="ORF">Nepgr_003051</name>
</gene>
<protein>
    <submittedName>
        <fullName evidence="1">Uncharacterized protein</fullName>
    </submittedName>
</protein>
<proteinExistence type="predicted"/>
<evidence type="ECO:0000313" key="2">
    <source>
        <dbReference type="Proteomes" id="UP001279734"/>
    </source>
</evidence>